<sequence>MPLVSNRGSVWYFYSQKQHTQYIVKSVDPHMTFKMRRRRERRERRTQHVRVVPASVVTERITSIVMSIPVNIIILISIVLWTVSTPSSTSTSTSTSPTTKTTIFQGVMSFSREIVGGTIKVSPCTITTNSKFETSLAIIPPIEDWDKLQRARHYARDPVFHEWPPAIRLFHPFDKSPNAAFDVAQVIEDLEIKSFNITLDSWVIVPNIEATKKEWENQKLLPDVEESGTLDSYYEQLNQESDKEVQELILSEERKAKYKAMKKYDGMSSAQQKRQDAHVSSGPPSRVKKSPAEKREEQRKMIEDDFGGPCILCLEPNEESKEMLSELRESLREGLDLDSYSSPSSLYSWEFVQDGDMGYRPLIPISKYNSLQTAIDVARRLKGLWGDPLVIEVKCLEILSCKIQDETISIDDPFGDIPLPTNQNGPQDSSEFEWKKDAWGRNSKIMLVGEEVDQDEEANEKMIEQLLESGETGGGDISVDYTILDDEEEENDSNIIKWLDEEDDDFDEGTHVIIGRTHFFTGDQRNYQGMPATSVVDAKDRSLGEAGAVSGLARRRGVPCRKQNVWDDGEYGRRNKDFMPWGLRERKEKQKYTWIEEEKE</sequence>
<reference evidence="2 3" key="1">
    <citation type="submission" date="2016-09" db="EMBL/GenBank/DDBJ databases">
        <title>Extensive genetic diversity and differential bi-allelic expression allows diatom success in the polar Southern Ocean.</title>
        <authorList>
            <consortium name="DOE Joint Genome Institute"/>
            <person name="Mock T."/>
            <person name="Otillar R.P."/>
            <person name="Strauss J."/>
            <person name="Dupont C."/>
            <person name="Frickenhaus S."/>
            <person name="Maumus F."/>
            <person name="Mcmullan M."/>
            <person name="Sanges R."/>
            <person name="Schmutz J."/>
            <person name="Toseland A."/>
            <person name="Valas R."/>
            <person name="Veluchamy A."/>
            <person name="Ward B.J."/>
            <person name="Allen A."/>
            <person name="Barry K."/>
            <person name="Falciatore A."/>
            <person name="Ferrante M."/>
            <person name="Fortunato A.E."/>
            <person name="Gloeckner G."/>
            <person name="Gruber A."/>
            <person name="Hipkin R."/>
            <person name="Janech M."/>
            <person name="Kroth P."/>
            <person name="Leese F."/>
            <person name="Lindquist E."/>
            <person name="Lyon B.R."/>
            <person name="Martin J."/>
            <person name="Mayer C."/>
            <person name="Parker M."/>
            <person name="Quesneville H."/>
            <person name="Raymond J."/>
            <person name="Uhlig C."/>
            <person name="Valentin K.U."/>
            <person name="Worden A.Z."/>
            <person name="Armbrust E.V."/>
            <person name="Bowler C."/>
            <person name="Green B."/>
            <person name="Moulton V."/>
            <person name="Van Oosterhout C."/>
            <person name="Grigoriev I."/>
        </authorList>
    </citation>
    <scope>NUCLEOTIDE SEQUENCE [LARGE SCALE GENOMIC DNA]</scope>
    <source>
        <strain evidence="2 3">CCMP1102</strain>
    </source>
</reference>
<evidence type="ECO:0000256" key="1">
    <source>
        <dbReference type="SAM" id="MobiDB-lite"/>
    </source>
</evidence>
<organism evidence="2 3">
    <name type="scientific">Fragilariopsis cylindrus CCMP1102</name>
    <dbReference type="NCBI Taxonomy" id="635003"/>
    <lineage>
        <taxon>Eukaryota</taxon>
        <taxon>Sar</taxon>
        <taxon>Stramenopiles</taxon>
        <taxon>Ochrophyta</taxon>
        <taxon>Bacillariophyta</taxon>
        <taxon>Bacillariophyceae</taxon>
        <taxon>Bacillariophycidae</taxon>
        <taxon>Bacillariales</taxon>
        <taxon>Bacillariaceae</taxon>
        <taxon>Fragilariopsis</taxon>
    </lineage>
</organism>
<dbReference type="InParanoid" id="A0A1E7FNY9"/>
<evidence type="ECO:0000313" key="2">
    <source>
        <dbReference type="EMBL" id="OEU19878.1"/>
    </source>
</evidence>
<dbReference type="EMBL" id="KV784355">
    <property type="protein sequence ID" value="OEU19878.1"/>
    <property type="molecule type" value="Genomic_DNA"/>
</dbReference>
<feature type="region of interest" description="Disordered" evidence="1">
    <location>
        <begin position="261"/>
        <end position="300"/>
    </location>
</feature>
<gene>
    <name evidence="2" type="ORF">FRACYDRAFT_260142</name>
</gene>
<dbReference type="PANTHER" id="PTHR37474">
    <property type="entry name" value="RNA LIGASE/CYCLIC NUCLEOTIDE PHOSPHODIESTERASE"/>
    <property type="match status" value="1"/>
</dbReference>
<dbReference type="AlphaFoldDB" id="A0A1E7FNY9"/>
<feature type="compositionally biased region" description="Basic and acidic residues" evidence="1">
    <location>
        <begin position="290"/>
        <end position="300"/>
    </location>
</feature>
<proteinExistence type="predicted"/>
<dbReference type="OrthoDB" id="10263155at2759"/>
<name>A0A1E7FNY9_9STRA</name>
<keyword evidence="3" id="KW-1185">Reference proteome</keyword>
<evidence type="ECO:0000313" key="3">
    <source>
        <dbReference type="Proteomes" id="UP000095751"/>
    </source>
</evidence>
<dbReference type="PANTHER" id="PTHR37474:SF1">
    <property type="entry name" value="2'-5' RNA LIGASE FAMILY PROTEIN"/>
    <property type="match status" value="1"/>
</dbReference>
<protein>
    <submittedName>
        <fullName evidence="2">Uncharacterized protein</fullName>
    </submittedName>
</protein>
<dbReference type="KEGG" id="fcy:FRACYDRAFT_260142"/>
<dbReference type="Proteomes" id="UP000095751">
    <property type="component" value="Unassembled WGS sequence"/>
</dbReference>
<accession>A0A1E7FNY9</accession>